<evidence type="ECO:0000313" key="2">
    <source>
        <dbReference type="EMBL" id="KFE97164.1"/>
    </source>
</evidence>
<dbReference type="STRING" id="421531.IX38_21120"/>
<dbReference type="AlphaFoldDB" id="A0A085YYA1"/>
<sequence>MKKIAILFLVSFLSLNSCKKETPTSNSPTTEKTETKAGNYSADYIISDKDGKAIGGFTVNPPKVQLGSETYTAKEKEDKRKYYSNGTQHYEVKLKDDTYKLRDTSSKLLWKVKTYPDKIKIADNEENLNPYEVRSNNGAIEVSKDGKVINTMKVAGNEISVNGQPAYKISQTSDSFALGILSIDQIPMDQRLLLLTEFLYQKK</sequence>
<dbReference type="OrthoDB" id="982465at2"/>
<evidence type="ECO:0000313" key="3">
    <source>
        <dbReference type="Proteomes" id="UP000028703"/>
    </source>
</evidence>
<keyword evidence="1" id="KW-0732">Signal</keyword>
<dbReference type="eggNOG" id="ENOG50335PP">
    <property type="taxonomic scope" value="Bacteria"/>
</dbReference>
<dbReference type="EMBL" id="JPRO01000028">
    <property type="protein sequence ID" value="KFE97164.1"/>
    <property type="molecule type" value="Genomic_DNA"/>
</dbReference>
<protein>
    <recommendedName>
        <fullName evidence="4">Lipoprotein</fullName>
    </recommendedName>
</protein>
<evidence type="ECO:0008006" key="4">
    <source>
        <dbReference type="Google" id="ProtNLM"/>
    </source>
</evidence>
<name>A0A085YYA1_9FLAO</name>
<dbReference type="Proteomes" id="UP000028703">
    <property type="component" value="Unassembled WGS sequence"/>
</dbReference>
<accession>A0A085YYA1</accession>
<organism evidence="2 3">
    <name type="scientific">Chryseobacterium luteum</name>
    <dbReference type="NCBI Taxonomy" id="421531"/>
    <lineage>
        <taxon>Bacteria</taxon>
        <taxon>Pseudomonadati</taxon>
        <taxon>Bacteroidota</taxon>
        <taxon>Flavobacteriia</taxon>
        <taxon>Flavobacteriales</taxon>
        <taxon>Weeksellaceae</taxon>
        <taxon>Chryseobacterium group</taxon>
        <taxon>Chryseobacterium</taxon>
    </lineage>
</organism>
<evidence type="ECO:0000256" key="1">
    <source>
        <dbReference type="SAM" id="SignalP"/>
    </source>
</evidence>
<feature type="signal peptide" evidence="1">
    <location>
        <begin position="1"/>
        <end position="19"/>
    </location>
</feature>
<reference evidence="2 3" key="1">
    <citation type="submission" date="2014-07" db="EMBL/GenBank/DDBJ databases">
        <title>Genome of Chryseobacterium luteum DSM 18605.</title>
        <authorList>
            <person name="Stropko S.J."/>
            <person name="Pipes S.E."/>
            <person name="Newman J.D."/>
        </authorList>
    </citation>
    <scope>NUCLEOTIDE SEQUENCE [LARGE SCALE GENOMIC DNA]</scope>
    <source>
        <strain evidence="2 3">DSM 18605</strain>
    </source>
</reference>
<dbReference type="RefSeq" id="WP_034707751.1">
    <property type="nucleotide sequence ID" value="NZ_JPRO01000028.1"/>
</dbReference>
<gene>
    <name evidence="2" type="ORF">IX38_21120</name>
</gene>
<feature type="chain" id="PRO_5001800298" description="Lipoprotein" evidence="1">
    <location>
        <begin position="20"/>
        <end position="203"/>
    </location>
</feature>
<comment type="caution">
    <text evidence="2">The sequence shown here is derived from an EMBL/GenBank/DDBJ whole genome shotgun (WGS) entry which is preliminary data.</text>
</comment>
<proteinExistence type="predicted"/>
<keyword evidence="3" id="KW-1185">Reference proteome</keyword>